<dbReference type="STRING" id="39966.A0A369JLM5"/>
<keyword evidence="3" id="KW-1185">Reference proteome</keyword>
<dbReference type="Pfam" id="PF25534">
    <property type="entry name" value="DUF7918"/>
    <property type="match status" value="1"/>
</dbReference>
<dbReference type="OrthoDB" id="3364132at2759"/>
<proteinExistence type="predicted"/>
<sequence length="280" mass="31323">MQSLEFETFAALISIDDQAQQLYGVEAPQPNNITCWIASEPGKKFSVKWHNAHRLFPLEGVVTIDGVACASYIMLDAVSFPTKPNEISVSHAWTSNFIRRDFMFAAIEVTDDDAYLHTIDQTFNFGTITLELWRYEVTDVETRPMIPQPDQTLESQLLHEKSKKAGTHHVKYGKGYFSSPPMVSVVSGHRLGNTPHVTFTFKYRPMALLIANGIVLRPIALPVNALVNVDPEILAAIRSLEAQLQNLRRKVGLDQPGETSRNHAASGRVKQELDLGLRLL</sequence>
<dbReference type="Proteomes" id="UP000076154">
    <property type="component" value="Unassembled WGS sequence"/>
</dbReference>
<dbReference type="PANTHER" id="PTHR36223:SF1">
    <property type="entry name" value="TRANSCRIPTION ELONGATION FACTOR EAF N-TERMINAL DOMAIN-CONTAINING PROTEIN"/>
    <property type="match status" value="1"/>
</dbReference>
<dbReference type="PANTHER" id="PTHR36223">
    <property type="entry name" value="BETA-LACTAMASE-TYPE TRANSPEPTIDASE FOLD DOMAIN CONTAINING PROTEIN"/>
    <property type="match status" value="1"/>
</dbReference>
<dbReference type="AlphaFoldDB" id="A0A369JLM5"/>
<comment type="caution">
    <text evidence="2">The sequence shown here is derived from an EMBL/GenBank/DDBJ whole genome shotgun (WGS) entry which is preliminary data.</text>
</comment>
<protein>
    <recommendedName>
        <fullName evidence="1">DUF7918 domain-containing protein</fullName>
    </recommendedName>
</protein>
<accession>A0A369JLM5</accession>
<reference evidence="2" key="1">
    <citation type="submission" date="2018-04" db="EMBL/GenBank/DDBJ databases">
        <title>Whole genome sequencing of Hypsizygus marmoreus.</title>
        <authorList>
            <person name="Choi I.-G."/>
            <person name="Min B."/>
            <person name="Kim J.-G."/>
            <person name="Kim S."/>
            <person name="Oh Y.-L."/>
            <person name="Kong W.-S."/>
            <person name="Park H."/>
            <person name="Jeong J."/>
            <person name="Song E.-S."/>
        </authorList>
    </citation>
    <scope>NUCLEOTIDE SEQUENCE [LARGE SCALE GENOMIC DNA]</scope>
    <source>
        <strain evidence="2">51987-8</strain>
    </source>
</reference>
<evidence type="ECO:0000259" key="1">
    <source>
        <dbReference type="Pfam" id="PF25534"/>
    </source>
</evidence>
<evidence type="ECO:0000313" key="2">
    <source>
        <dbReference type="EMBL" id="RDB22110.1"/>
    </source>
</evidence>
<dbReference type="InterPro" id="IPR057678">
    <property type="entry name" value="DUF7918"/>
</dbReference>
<feature type="domain" description="DUF7918" evidence="1">
    <location>
        <begin position="13"/>
        <end position="217"/>
    </location>
</feature>
<dbReference type="InParanoid" id="A0A369JLM5"/>
<dbReference type="EMBL" id="LUEZ02000052">
    <property type="protein sequence ID" value="RDB22110.1"/>
    <property type="molecule type" value="Genomic_DNA"/>
</dbReference>
<organism evidence="2 3">
    <name type="scientific">Hypsizygus marmoreus</name>
    <name type="common">White beech mushroom</name>
    <name type="synonym">Agaricus marmoreus</name>
    <dbReference type="NCBI Taxonomy" id="39966"/>
    <lineage>
        <taxon>Eukaryota</taxon>
        <taxon>Fungi</taxon>
        <taxon>Dikarya</taxon>
        <taxon>Basidiomycota</taxon>
        <taxon>Agaricomycotina</taxon>
        <taxon>Agaricomycetes</taxon>
        <taxon>Agaricomycetidae</taxon>
        <taxon>Agaricales</taxon>
        <taxon>Tricholomatineae</taxon>
        <taxon>Lyophyllaceae</taxon>
        <taxon>Hypsizygus</taxon>
    </lineage>
</organism>
<evidence type="ECO:0000313" key="3">
    <source>
        <dbReference type="Proteomes" id="UP000076154"/>
    </source>
</evidence>
<gene>
    <name evidence="2" type="ORF">Hypma_010730</name>
</gene>
<name>A0A369JLM5_HYPMA</name>